<name>A0A2K9VCW3_9CAUD</name>
<keyword evidence="3" id="KW-1185">Reference proteome</keyword>
<proteinExistence type="predicted"/>
<dbReference type="RefSeq" id="YP_009798143.1">
    <property type="nucleotide sequence ID" value="NC_047924.1"/>
</dbReference>
<organism evidence="2 3">
    <name type="scientific">Lactobacillus phage Bacchae</name>
    <dbReference type="NCBI Taxonomy" id="2079429"/>
    <lineage>
        <taxon>Viruses</taxon>
        <taxon>Duplodnaviria</taxon>
        <taxon>Heunggongvirae</taxon>
        <taxon>Uroviricota</taxon>
        <taxon>Caudoviricetes</taxon>
        <taxon>Herelleviridae</taxon>
        <taxon>Harbinvirus</taxon>
        <taxon>Harbinvirus bacchae</taxon>
    </lineage>
</organism>
<evidence type="ECO:0000313" key="2">
    <source>
        <dbReference type="EMBL" id="AUV60039.1"/>
    </source>
</evidence>
<evidence type="ECO:0000313" key="3">
    <source>
        <dbReference type="Proteomes" id="UP000241463"/>
    </source>
</evidence>
<feature type="region of interest" description="Disordered" evidence="1">
    <location>
        <begin position="106"/>
        <end position="128"/>
    </location>
</feature>
<dbReference type="GeneID" id="54988588"/>
<reference evidence="2 3" key="1">
    <citation type="submission" date="2018-01" db="EMBL/GenBank/DDBJ databases">
        <title>Lactobacillus phages that infect wine-derived L. plantarum strains.</title>
        <authorList>
            <person name="Kyrkou I."/>
            <person name="Hestbjerg Hansen L."/>
        </authorList>
    </citation>
    <scope>NUCLEOTIDE SEQUENCE [LARGE SCALE GENOMIC DNA]</scope>
</reference>
<protein>
    <submittedName>
        <fullName evidence="2">Uncharacterized protein</fullName>
    </submittedName>
</protein>
<dbReference type="Proteomes" id="UP000241463">
    <property type="component" value="Segment"/>
</dbReference>
<evidence type="ECO:0000256" key="1">
    <source>
        <dbReference type="SAM" id="MobiDB-lite"/>
    </source>
</evidence>
<dbReference type="KEGG" id="vg:54988588"/>
<accession>A0A2K9VCW3</accession>
<sequence length="128" mass="14508">MGYIRKEAVEKVLKAHSNDKGFMNLLELVRKGKNTNTLPHPRFSVRDLNKEIVDLVVEFAQDGKSLNVYEESRGSRSFIYQFPIEGIISNKTTTATTTTKKVVSTTTTTKKVVRKRRTTTKTTTKSPK</sequence>
<dbReference type="EMBL" id="MG765277">
    <property type="protein sequence ID" value="AUV60039.1"/>
    <property type="molecule type" value="Genomic_DNA"/>
</dbReference>